<evidence type="ECO:0000313" key="2">
    <source>
        <dbReference type="EMBL" id="POR37579.1"/>
    </source>
</evidence>
<dbReference type="OrthoDB" id="1720422at2759"/>
<feature type="compositionally biased region" description="Acidic residues" evidence="1">
    <location>
        <begin position="1102"/>
        <end position="1111"/>
    </location>
</feature>
<reference evidence="2 3" key="1">
    <citation type="submission" date="2018-01" db="EMBL/GenBank/DDBJ databases">
        <title>Harnessing the power of phylogenomics to disentangle the directionality and signatures of interkingdom host jumping in the parasitic fungal genus Tolypocladium.</title>
        <authorList>
            <person name="Quandt C.A."/>
            <person name="Patterson W."/>
            <person name="Spatafora J.W."/>
        </authorList>
    </citation>
    <scope>NUCLEOTIDE SEQUENCE [LARGE SCALE GENOMIC DNA]</scope>
    <source>
        <strain evidence="2 3">NRBC 100945</strain>
    </source>
</reference>
<name>A0A2S4L568_9HYPO</name>
<comment type="caution">
    <text evidence="2">The sequence shown here is derived from an EMBL/GenBank/DDBJ whole genome shotgun (WGS) entry which is preliminary data.</text>
</comment>
<dbReference type="Gene3D" id="3.80.10.10">
    <property type="entry name" value="Ribonuclease Inhibitor"/>
    <property type="match status" value="1"/>
</dbReference>
<dbReference type="InterPro" id="IPR032675">
    <property type="entry name" value="LRR_dom_sf"/>
</dbReference>
<dbReference type="Proteomes" id="UP000237481">
    <property type="component" value="Unassembled WGS sequence"/>
</dbReference>
<dbReference type="EMBL" id="PKSG01000233">
    <property type="protein sequence ID" value="POR37579.1"/>
    <property type="molecule type" value="Genomic_DNA"/>
</dbReference>
<proteinExistence type="predicted"/>
<feature type="compositionally biased region" description="Low complexity" evidence="1">
    <location>
        <begin position="1084"/>
        <end position="1101"/>
    </location>
</feature>
<evidence type="ECO:0000256" key="1">
    <source>
        <dbReference type="SAM" id="MobiDB-lite"/>
    </source>
</evidence>
<feature type="region of interest" description="Disordered" evidence="1">
    <location>
        <begin position="1239"/>
        <end position="1262"/>
    </location>
</feature>
<dbReference type="AlphaFoldDB" id="A0A2S4L568"/>
<sequence length="1280" mass="143875">MLSQRQPQLRYLLLTTDCSCEDMSDATDLSSFCQLERLDWKAPKTGNFDSLRRAIRRNCTQLRRLEIDLVSDCNFRSSLGSSIGPDGIKLWYLDAQLSMPLPPSHRLDTPLLSNLQWLKLTSTPLSSSRTDIIDIRTLRSLILRKCLGWQGFLGNLLDFGLPTRLYSLEIQEKTDECGPTCRAPREPSDPFDSTLARFLGAFEGLQELFLGLRGSTHSLAILDKASRHQKTLRKLVLHQRGIKPSGDNHESIIDVPLKRVDPDAPDDVQNDLSRNPLVGFNLWSIGLGCTPEIMGTILLPFGSKSSSLRLVHIRQSGLDLTHDHAESYAMDPVARQSRYRVYDLGQLTESFYSFATWLFGPQGIPSVEALAFGDFAYGFPYNGMWPGHNFVLLRGSWPPIPPHFRFLELKNEDARNFANRHRRVLEACPTEQLIRPYRPMFAASAEVRTASAAATESLSCTQPSPLQAPFHCTNSLVQPLCGAPLPPSSERRGLASVFANAALAYPHGACRAWSSSSHRQPSISFHQQDLSLSSHLQAYIIVGPDRHSPALTVTAILSASLHHPPPVRKAYIMSQAGLLTAVSLEIFLNILQMVRLPVSISTLPRYSGDVRVADSASAQVDVLDLQSLSLACRFTYHAVRQRLWTSLVIRCESEYRFDLIPNKIPNTIPLHHVRALHVRSSFDKLPAYRCIHWDPRPPRGRPKLLKNRIHMPEGAEGHPNRWRVLMPRLYRIIKKFKHGQLLSFRNSWNLGICLPPRLVTKLAEDQPNLQSLEFITDSHCEESGPGFYDITLANVRFNKLRRLSWTGPPYGLLLGELVHPHVRRLEELKIDWPLHDIMNRGPMDRDSWLIPAIRRGTGTILYPITSPMLRGIQALCLCRIPLRDQLLAQILDFGSLKSLTFRDCYGWGEAVGQTLKSRKWDPLGLRTFEIQDSNKTWKHCDSLSGEWKWLLLLDFVEGLEELFIGLKVRRPVPNGMLWQHVAKHGKTLSKYVQHYRAKRLTKFGFGLNKTFDLESWGLGGDQQEALETFLASLDVKSLGLAGSPEYLASILPALAAKRRLRFLHIRQTGTDLGKRDSWAVIPNSPESSEGPYSSSHVSTDESSNDEGEESSGEGREEGTTNEALSDDRSEGFAEPRQITHGDLRDDFFDVISRAFGLHGIRSLDTVAFGDFAYCGIRTPRHSFILRRDAASKGGFRFVALQGWEGRAVVNEHRRLLEACPVGGLEDLLSDKDAKRARARRNARHALAPGPDEPAQGDGDVDMADWGEEEENVLALQHLCV</sequence>
<evidence type="ECO:0000313" key="3">
    <source>
        <dbReference type="Proteomes" id="UP000237481"/>
    </source>
</evidence>
<gene>
    <name evidence="2" type="ORF">TPAR_02215</name>
</gene>
<feature type="region of interest" description="Disordered" evidence="1">
    <location>
        <begin position="1075"/>
        <end position="1132"/>
    </location>
</feature>
<protein>
    <submittedName>
        <fullName evidence="2">Uncharacterized protein</fullName>
    </submittedName>
</protein>
<keyword evidence="3" id="KW-1185">Reference proteome</keyword>
<accession>A0A2S4L568</accession>
<organism evidence="2 3">
    <name type="scientific">Tolypocladium paradoxum</name>
    <dbReference type="NCBI Taxonomy" id="94208"/>
    <lineage>
        <taxon>Eukaryota</taxon>
        <taxon>Fungi</taxon>
        <taxon>Dikarya</taxon>
        <taxon>Ascomycota</taxon>
        <taxon>Pezizomycotina</taxon>
        <taxon>Sordariomycetes</taxon>
        <taxon>Hypocreomycetidae</taxon>
        <taxon>Hypocreales</taxon>
        <taxon>Ophiocordycipitaceae</taxon>
        <taxon>Tolypocladium</taxon>
    </lineage>
</organism>